<keyword evidence="2" id="KW-1185">Reference proteome</keyword>
<evidence type="ECO:0000313" key="2">
    <source>
        <dbReference type="Proteomes" id="UP001317259"/>
    </source>
</evidence>
<reference evidence="1 2" key="1">
    <citation type="submission" date="2022-04" db="EMBL/GenBank/DDBJ databases">
        <title>Genome draft of Actinomadura sp. ATCC 31491.</title>
        <authorList>
            <person name="Shi X."/>
            <person name="Du Y."/>
        </authorList>
    </citation>
    <scope>NUCLEOTIDE SEQUENCE [LARGE SCALE GENOMIC DNA]</scope>
    <source>
        <strain evidence="1 2">ATCC 31491</strain>
    </source>
</reference>
<proteinExistence type="predicted"/>
<dbReference type="InterPro" id="IPR036926">
    <property type="entry name" value="Thymidate_synth/dCMP_Mease_sf"/>
</dbReference>
<organism evidence="1 2">
    <name type="scientific">Actinomadura luzonensis</name>
    <dbReference type="NCBI Taxonomy" id="2805427"/>
    <lineage>
        <taxon>Bacteria</taxon>
        <taxon>Bacillati</taxon>
        <taxon>Actinomycetota</taxon>
        <taxon>Actinomycetes</taxon>
        <taxon>Streptosporangiales</taxon>
        <taxon>Thermomonosporaceae</taxon>
        <taxon>Actinomadura</taxon>
    </lineage>
</organism>
<evidence type="ECO:0000313" key="1">
    <source>
        <dbReference type="EMBL" id="MCK2214129.1"/>
    </source>
</evidence>
<dbReference type="Proteomes" id="UP001317259">
    <property type="component" value="Unassembled WGS sequence"/>
</dbReference>
<sequence length="205" mass="23384">MWLMRHVWSAGTLALDDRGPVIEGPAVLFEIARVSRDDPILERHGDPERLALYSRKFSEEAVVPPFKYSYGARIKGQLRWAADLLRLKPYSKSAWISLTEPGEAYDAVPCLVGLAFRIRQDALVMTASFRSQNAYTSYLNYVPLADVHARMARTLRMERGPMRVFVDVPHLYLADSTQVLTIMRRPVPRQRTAARRYPQAPSARP</sequence>
<dbReference type="SUPFAM" id="SSF55831">
    <property type="entry name" value="Thymidylate synthase/dCMP hydroxymethylase"/>
    <property type="match status" value="1"/>
</dbReference>
<protein>
    <recommendedName>
        <fullName evidence="3">Thymidylate synthase/dCMP hydroxymethylase domain-containing protein</fullName>
    </recommendedName>
</protein>
<accession>A0ABT0FP72</accession>
<dbReference type="RefSeq" id="WP_242375546.1">
    <property type="nucleotide sequence ID" value="NZ_JAKRKC020000001.1"/>
</dbReference>
<dbReference type="EMBL" id="JAKRKC020000001">
    <property type="protein sequence ID" value="MCK2214129.1"/>
    <property type="molecule type" value="Genomic_DNA"/>
</dbReference>
<name>A0ABT0FP72_9ACTN</name>
<comment type="caution">
    <text evidence="1">The sequence shown here is derived from an EMBL/GenBank/DDBJ whole genome shotgun (WGS) entry which is preliminary data.</text>
</comment>
<evidence type="ECO:0008006" key="3">
    <source>
        <dbReference type="Google" id="ProtNLM"/>
    </source>
</evidence>
<dbReference type="Gene3D" id="3.30.572.10">
    <property type="entry name" value="Thymidylate synthase/dCMP hydroxymethylase domain"/>
    <property type="match status" value="1"/>
</dbReference>
<gene>
    <name evidence="1" type="ORF">MF672_010045</name>
</gene>